<sequence length="530" mass="57487">MPGEVVLEPLRGAFDTEPLAGVLELAARRFRGHEAQADAPEDPALRASFLNELAEHCRVLVLTEALTAAARTGDRRYLVGRSAIVGDHRIFPVISVERDAWYEAPMLHTPADVLDPVERSFTESVVRAALDVATYELGRREPLGVTNVEPATILHAAADSFVAGVLRLTGQEFGQGARQAIDLVSAQPYEGRAGVGGVVLARPGHPDVAVEIEFEAPVSVQTTGSFRKVLEMAGHGLSLLSDGRAVYGLGWLDPSYDSARQDCFVCSISRTGTWELWHGTTPYLRVDNGMPSLPREQLGADEFADVVDRVFGDIDGRDATRLWDVADACAKQAHGTMVVVHPDAATERERLMPQAYAIRPARLAGRALQAATSIDGAVLVSPDGRCHAVGVILDGQATGTGDASRGSRYNSAIRYLAGAGKGSMVIIVSEDGRIDLLPRLMKRIRRSHVERVVERLVGASGDGTDFETFARLDRYAQGLEFYFDQAQCDAVNAARERVEERQWTEEGMRVTTVPISPDPAMDPSYYLVEG</sequence>
<dbReference type="AlphaFoldDB" id="A0A1G6HBX6"/>
<dbReference type="InterPro" id="IPR048554">
    <property type="entry name" value="DACNG"/>
</dbReference>
<dbReference type="EMBL" id="FMYF01000008">
    <property type="protein sequence ID" value="SDB91663.1"/>
    <property type="molecule type" value="Genomic_DNA"/>
</dbReference>
<dbReference type="Proteomes" id="UP000199086">
    <property type="component" value="Unassembled WGS sequence"/>
</dbReference>
<reference evidence="2 3" key="1">
    <citation type="submission" date="2016-06" db="EMBL/GenBank/DDBJ databases">
        <authorList>
            <person name="Olsen C.W."/>
            <person name="Carey S."/>
            <person name="Hinshaw L."/>
            <person name="Karasin A.I."/>
        </authorList>
    </citation>
    <scope>NUCLEOTIDE SEQUENCE [LARGE SCALE GENOMIC DNA]</scope>
    <source>
        <strain evidence="2 3">LZ-22</strain>
    </source>
</reference>
<evidence type="ECO:0000313" key="3">
    <source>
        <dbReference type="Proteomes" id="UP000199086"/>
    </source>
</evidence>
<dbReference type="InterPro" id="IPR048555">
    <property type="entry name" value="DACNH"/>
</dbReference>
<dbReference type="OrthoDB" id="859517at2"/>
<organism evidence="2 3">
    <name type="scientific">Raineyella antarctica</name>
    <dbReference type="NCBI Taxonomy" id="1577474"/>
    <lineage>
        <taxon>Bacteria</taxon>
        <taxon>Bacillati</taxon>
        <taxon>Actinomycetota</taxon>
        <taxon>Actinomycetes</taxon>
        <taxon>Propionibacteriales</taxon>
        <taxon>Propionibacteriaceae</taxon>
        <taxon>Raineyella</taxon>
    </lineage>
</organism>
<dbReference type="Pfam" id="PF21750">
    <property type="entry name" value="DACNH"/>
    <property type="match status" value="1"/>
</dbReference>
<dbReference type="PROSITE" id="PS51794">
    <property type="entry name" value="DAC"/>
    <property type="match status" value="1"/>
</dbReference>
<gene>
    <name evidence="2" type="ORF">GA0111570_10897</name>
</gene>
<dbReference type="Gene3D" id="3.40.1700.10">
    <property type="entry name" value="DNA integrity scanning protein, DisA, N-terminal domain"/>
    <property type="match status" value="1"/>
</dbReference>
<dbReference type="InterPro" id="IPR036888">
    <property type="entry name" value="DNA_integrity_DisA_N_sf"/>
</dbReference>
<name>A0A1G6HBX6_9ACTN</name>
<dbReference type="InterPro" id="IPR003390">
    <property type="entry name" value="DNA_integrity_scan_DisA_N"/>
</dbReference>
<dbReference type="Pfam" id="PF21752">
    <property type="entry name" value="DACNG"/>
    <property type="match status" value="1"/>
</dbReference>
<evidence type="ECO:0000259" key="1">
    <source>
        <dbReference type="PROSITE" id="PS51794"/>
    </source>
</evidence>
<evidence type="ECO:0000313" key="2">
    <source>
        <dbReference type="EMBL" id="SDB91663.1"/>
    </source>
</evidence>
<feature type="domain" description="DAC" evidence="1">
    <location>
        <begin position="300"/>
        <end position="448"/>
    </location>
</feature>
<proteinExistence type="predicted"/>
<protein>
    <recommendedName>
        <fullName evidence="1">DAC domain-containing protein</fullName>
    </recommendedName>
</protein>
<accession>A0A1G6HBX6</accession>
<dbReference type="SUPFAM" id="SSF143597">
    <property type="entry name" value="YojJ-like"/>
    <property type="match status" value="1"/>
</dbReference>
<keyword evidence="3" id="KW-1185">Reference proteome</keyword>